<proteinExistence type="predicted"/>
<feature type="compositionally biased region" description="Polar residues" evidence="1">
    <location>
        <begin position="105"/>
        <end position="117"/>
    </location>
</feature>
<dbReference type="EMBL" id="CP097510">
    <property type="protein sequence ID" value="URE39275.1"/>
    <property type="molecule type" value="Genomic_DNA"/>
</dbReference>
<protein>
    <submittedName>
        <fullName evidence="2">Uncharacterized protein</fullName>
    </submittedName>
</protein>
<accession>A0A9E7L5Z2</accession>
<name>A0A9E7L5Z2_9LILI</name>
<keyword evidence="3" id="KW-1185">Reference proteome</keyword>
<dbReference type="AlphaFoldDB" id="A0A9E7L5Z2"/>
<evidence type="ECO:0000256" key="1">
    <source>
        <dbReference type="SAM" id="MobiDB-lite"/>
    </source>
</evidence>
<dbReference type="Proteomes" id="UP001055439">
    <property type="component" value="Chromosome 8"/>
</dbReference>
<evidence type="ECO:0000313" key="3">
    <source>
        <dbReference type="Proteomes" id="UP001055439"/>
    </source>
</evidence>
<dbReference type="PROSITE" id="PS51257">
    <property type="entry name" value="PROKAR_LIPOPROTEIN"/>
    <property type="match status" value="1"/>
</dbReference>
<evidence type="ECO:0000313" key="2">
    <source>
        <dbReference type="EMBL" id="URE39275.1"/>
    </source>
</evidence>
<organism evidence="2 3">
    <name type="scientific">Musa troglodytarum</name>
    <name type="common">fe'i banana</name>
    <dbReference type="NCBI Taxonomy" id="320322"/>
    <lineage>
        <taxon>Eukaryota</taxon>
        <taxon>Viridiplantae</taxon>
        <taxon>Streptophyta</taxon>
        <taxon>Embryophyta</taxon>
        <taxon>Tracheophyta</taxon>
        <taxon>Spermatophyta</taxon>
        <taxon>Magnoliopsida</taxon>
        <taxon>Liliopsida</taxon>
        <taxon>Zingiberales</taxon>
        <taxon>Musaceae</taxon>
        <taxon>Musa</taxon>
    </lineage>
</organism>
<sequence length="379" mass="42139">MANYRVQINPVLTAAACFGGAKKPRNASPSHGFVKDDGHILGLEPMAQAKGHHRLGRGSFLYEKMVEDHMLRLRRGFFISVLHPKNDGVNSKRGSIKTAMKEQEANSTKNRQQQQSDCHLGSEHERGSGAAGALRRPALDGVDGSDAADVGGAGIGVGSRSNGGVLVAAVLDPIPPVHVPHLLPYSPLNGIRVSLHQRLQMRRPPGSGFRDEAVVLEARRCDLREVKWGSEEEEGNKEEEAVAKWEKVVLVEEKEAKPRWRRVIDRTSKAELAFHETQDHAQRDDPYEEEFPVRNSSADLVLPVLLASGAVLIVHLQQRPRARLHSHQHSKRPRLTCRWTSIWHIKGRDSAMLGIAITKAKGRHNVPFFCCLKRLLRIT</sequence>
<feature type="region of interest" description="Disordered" evidence="1">
    <location>
        <begin position="88"/>
        <end position="140"/>
    </location>
</feature>
<reference evidence="2" key="1">
    <citation type="submission" date="2022-05" db="EMBL/GenBank/DDBJ databases">
        <title>The Musa troglodytarum L. genome provides insights into the mechanism of non-climacteric behaviour and enrichment of carotenoids.</title>
        <authorList>
            <person name="Wang J."/>
        </authorList>
    </citation>
    <scope>NUCLEOTIDE SEQUENCE</scope>
    <source>
        <tissue evidence="2">Leaf</tissue>
    </source>
</reference>
<gene>
    <name evidence="2" type="ORF">MUK42_21158</name>
</gene>
<dbReference type="OrthoDB" id="419616at2759"/>